<gene>
    <name evidence="10" type="ORF">P0Y53_06345</name>
</gene>
<dbReference type="Gene3D" id="3.40.50.200">
    <property type="entry name" value="Peptidase S8/S53 domain"/>
    <property type="match status" value="1"/>
</dbReference>
<dbReference type="Pfam" id="PF00082">
    <property type="entry name" value="Peptidase_S8"/>
    <property type="match status" value="1"/>
</dbReference>
<dbReference type="EMBL" id="CP119311">
    <property type="protein sequence ID" value="WEK37115.1"/>
    <property type="molecule type" value="Genomic_DNA"/>
</dbReference>
<dbReference type="PROSITE" id="PS00138">
    <property type="entry name" value="SUBTILASE_SER"/>
    <property type="match status" value="1"/>
</dbReference>
<feature type="active site" description="Charge relay system" evidence="5">
    <location>
        <position position="375"/>
    </location>
</feature>
<evidence type="ECO:0000256" key="6">
    <source>
        <dbReference type="SAM" id="SignalP"/>
    </source>
</evidence>
<dbReference type="InterPro" id="IPR008979">
    <property type="entry name" value="Galactose-bd-like_sf"/>
</dbReference>
<sequence>MPRNKFTLLSFLLLCGTGAAAQTRTEAAVMRQASSTQAAKERVLQERVQRLAREKDWPLVIATRNGGVAALVDVDGLGNPVYLSTDNNIRAAATIGTNQLWPGGATGLNLSGSTSTLTNRVGLWDGGTVRETHVELTGRIDNKNTGTQSDHSTHVAGTIMATGVNALAKGMAYQLPKLLVYDFTNHLSEMMDNASTLLISNHSYGTIAGWYYNDASSRWEFYGPPNSTEDFKFGYYSSEAEVWDSIAYNAPQYLIVKSAGNNRNQNGPAVGEPFWRYNSSNVMTRVTSRPSNISDNDSYDIIATYGTAKNILTVGAVNPLAAGYTKASDVVLADFSSWGPTDDGRIKPDVVANGVDVLSSVASGNSAYATYSGTSMATPSASGSLVLLQEYYARLHSGSFMRSATLKGIIIHTADEAGPADGPDYQHGWGLINMQKAAAVITADNAASRTQRIEERVLDNGDSYTLNVTASGNGPLVATICWTDPKAVAITGQPLDDNTKRLINDLDIRISDGTNTFMPWILRPEMPSAAAIHGDNELDNVEKIEIPDAVPGVSYTITVSHKNTLARGSQAFSLILSGIGGISYCASGATQEAGTRIDSVSFGTLTQKNPDGCTQYTDYTSLTGLIEPNSTQPIFIRLNNCDGSSAARTVKVFIDYNNDGDFTDANELVLTQAVASGAQSFTANITIPAGLSINNYTRMRIVAVETSNAAAVTPCGTYTRGETQDYRLRITSPANDVGVTSISNPLSGSCATAEQYVTVRVRNFGSTTQSNIPLNLTVTNGSNTVLNINSTYPGTLAGQSEVDYTFQTAFATVAGTTYTITSSSSLPSDQQATNNQASSSLVVASASAAPAGQAELCSNTVFFSATNFAEGDVPYWYETASSTTPIAAGTVNSSTVITSNGKYYLAKNLNNSSVGPKTRSSLGSGQFRNLNGHFLTFTNGVPVVIESARLYIQGTTPGKLTITVARNLNFPSGATSYSYTPVSSTEIDAYATSATEGAVFLLNLTVPTVGDHILIISRSDGSNATLFRNEGLTTSPYPMGINGVFRITGNVQSYIDNTAAQYYQVFYDLKIRTANCPSGAARTEVTAGTATAPVITQNGNILSSNRATGNQWYRDNNPIASATGQTYTANVAGVYKVIATDDFGCALTSNEIAYGVTSTPNVDPQEIGLKVYPNPNNGQFFTDFTVNTRADLSITILSAVGQKVFENVYAGFTGRFNKTIQAGPLPQGVYLLRIQHDNKSYLKKLFIK</sequence>
<evidence type="ECO:0000256" key="4">
    <source>
        <dbReference type="ARBA" id="ARBA00022825"/>
    </source>
</evidence>
<dbReference type="GO" id="GO:0004252">
    <property type="term" value="F:serine-type endopeptidase activity"/>
    <property type="evidence" value="ECO:0007669"/>
    <property type="project" value="UniProtKB-UniRule"/>
</dbReference>
<dbReference type="PANTHER" id="PTHR43399">
    <property type="entry name" value="SUBTILISIN-RELATED"/>
    <property type="match status" value="1"/>
</dbReference>
<feature type="chain" id="PRO_5042552906" evidence="6">
    <location>
        <begin position="22"/>
        <end position="1248"/>
    </location>
</feature>
<organism evidence="10 11">
    <name type="scientific">Candidatus Pseudobacter hemicellulosilyticus</name>
    <dbReference type="NCBI Taxonomy" id="3121375"/>
    <lineage>
        <taxon>Bacteria</taxon>
        <taxon>Pseudomonadati</taxon>
        <taxon>Bacteroidota</taxon>
        <taxon>Chitinophagia</taxon>
        <taxon>Chitinophagales</taxon>
        <taxon>Chitinophagaceae</taxon>
        <taxon>Pseudobacter</taxon>
    </lineage>
</organism>
<dbReference type="Pfam" id="PF18962">
    <property type="entry name" value="Por_Secre_tail"/>
    <property type="match status" value="1"/>
</dbReference>
<keyword evidence="6" id="KW-0732">Signal</keyword>
<evidence type="ECO:0000259" key="8">
    <source>
        <dbReference type="Pfam" id="PF18962"/>
    </source>
</evidence>
<reference evidence="10" key="1">
    <citation type="submission" date="2023-03" db="EMBL/GenBank/DDBJ databases">
        <title>Andean soil-derived lignocellulolytic bacterial consortium as a source of novel taxa and putative plastic-active enzymes.</title>
        <authorList>
            <person name="Diaz-Garcia L."/>
            <person name="Chuvochina M."/>
            <person name="Feuerriegel G."/>
            <person name="Bunk B."/>
            <person name="Sproer C."/>
            <person name="Streit W.R."/>
            <person name="Rodriguez L.M."/>
            <person name="Overmann J."/>
            <person name="Jimenez D.J."/>
        </authorList>
    </citation>
    <scope>NUCLEOTIDE SEQUENCE</scope>
    <source>
        <strain evidence="10">MAG 7</strain>
    </source>
</reference>
<keyword evidence="3 5" id="KW-0378">Hydrolase</keyword>
<dbReference type="SUPFAM" id="SSF49785">
    <property type="entry name" value="Galactose-binding domain-like"/>
    <property type="match status" value="1"/>
</dbReference>
<dbReference type="CDD" id="cd04842">
    <property type="entry name" value="Peptidases_S8_Kp43_protease"/>
    <property type="match status" value="1"/>
</dbReference>
<dbReference type="Gene3D" id="2.60.120.380">
    <property type="match status" value="1"/>
</dbReference>
<evidence type="ECO:0000256" key="2">
    <source>
        <dbReference type="ARBA" id="ARBA00022670"/>
    </source>
</evidence>
<dbReference type="InterPro" id="IPR051048">
    <property type="entry name" value="Peptidase_S8/S53_subtilisin"/>
</dbReference>
<evidence type="ECO:0000313" key="10">
    <source>
        <dbReference type="EMBL" id="WEK37115.1"/>
    </source>
</evidence>
<dbReference type="InterPro" id="IPR034058">
    <property type="entry name" value="TagA/B/C/D_pept_dom"/>
</dbReference>
<proteinExistence type="inferred from homology"/>
<feature type="active site" description="Charge relay system" evidence="5">
    <location>
        <position position="151"/>
    </location>
</feature>
<dbReference type="NCBIfam" id="TIGR04183">
    <property type="entry name" value="Por_Secre_tail"/>
    <property type="match status" value="1"/>
</dbReference>
<dbReference type="SUPFAM" id="SSF52743">
    <property type="entry name" value="Subtilisin-like"/>
    <property type="match status" value="1"/>
</dbReference>
<dbReference type="Proteomes" id="UP001220610">
    <property type="component" value="Chromosome"/>
</dbReference>
<feature type="domain" description="Peptidase S8/S53" evidence="7">
    <location>
        <begin position="140"/>
        <end position="430"/>
    </location>
</feature>
<dbReference type="Pfam" id="PF20009">
    <property type="entry name" value="GEVED"/>
    <property type="match status" value="1"/>
</dbReference>
<dbReference type="GO" id="GO:0006508">
    <property type="term" value="P:proteolysis"/>
    <property type="evidence" value="ECO:0007669"/>
    <property type="project" value="UniProtKB-KW"/>
</dbReference>
<feature type="active site" description="Charge relay system" evidence="5">
    <location>
        <position position="125"/>
    </location>
</feature>
<dbReference type="PROSITE" id="PS51892">
    <property type="entry name" value="SUBTILASE"/>
    <property type="match status" value="1"/>
</dbReference>
<accession>A0AAJ6BGW4</accession>
<evidence type="ECO:0000256" key="3">
    <source>
        <dbReference type="ARBA" id="ARBA00022801"/>
    </source>
</evidence>
<dbReference type="InterPro" id="IPR045474">
    <property type="entry name" value="GEVED"/>
</dbReference>
<name>A0AAJ6BGW4_9BACT</name>
<keyword evidence="2 5" id="KW-0645">Protease</keyword>
<evidence type="ECO:0000256" key="1">
    <source>
        <dbReference type="ARBA" id="ARBA00011073"/>
    </source>
</evidence>
<dbReference type="InterPro" id="IPR026444">
    <property type="entry name" value="Secre_tail"/>
</dbReference>
<feature type="domain" description="GEVED" evidence="9">
    <location>
        <begin position="650"/>
        <end position="728"/>
    </location>
</feature>
<evidence type="ECO:0000256" key="5">
    <source>
        <dbReference type="PROSITE-ProRule" id="PRU01240"/>
    </source>
</evidence>
<protein>
    <submittedName>
        <fullName evidence="10">S8 family serine peptidase</fullName>
    </submittedName>
</protein>
<dbReference type="InterPro" id="IPR023828">
    <property type="entry name" value="Peptidase_S8_Ser-AS"/>
</dbReference>
<keyword evidence="4 5" id="KW-0720">Serine protease</keyword>
<dbReference type="AlphaFoldDB" id="A0AAJ6BGW4"/>
<evidence type="ECO:0000259" key="7">
    <source>
        <dbReference type="Pfam" id="PF00082"/>
    </source>
</evidence>
<evidence type="ECO:0000259" key="9">
    <source>
        <dbReference type="Pfam" id="PF20009"/>
    </source>
</evidence>
<dbReference type="InterPro" id="IPR015500">
    <property type="entry name" value="Peptidase_S8_subtilisin-rel"/>
</dbReference>
<feature type="signal peptide" evidence="6">
    <location>
        <begin position="1"/>
        <end position="21"/>
    </location>
</feature>
<dbReference type="InterPro" id="IPR000209">
    <property type="entry name" value="Peptidase_S8/S53_dom"/>
</dbReference>
<comment type="similarity">
    <text evidence="1 5">Belongs to the peptidase S8 family.</text>
</comment>
<dbReference type="PRINTS" id="PR00723">
    <property type="entry name" value="SUBTILISIN"/>
</dbReference>
<evidence type="ECO:0000313" key="11">
    <source>
        <dbReference type="Proteomes" id="UP001220610"/>
    </source>
</evidence>
<dbReference type="PANTHER" id="PTHR43399:SF4">
    <property type="entry name" value="CELL WALL-ASSOCIATED PROTEASE"/>
    <property type="match status" value="1"/>
</dbReference>
<feature type="domain" description="Secretion system C-terminal sorting" evidence="8">
    <location>
        <begin position="1171"/>
        <end position="1247"/>
    </location>
</feature>
<dbReference type="InterPro" id="IPR036852">
    <property type="entry name" value="Peptidase_S8/S53_dom_sf"/>
</dbReference>